<reference evidence="9 10" key="1">
    <citation type="journal article" date="2001" name="Nature">
        <title>Complete genome sequence of Salmonella enterica serovar Typhimurium LT2.</title>
        <authorList>
            <person name="McClelland M."/>
            <person name="Sanderson K.E."/>
            <person name="Spieth J."/>
            <person name="Clifton S.W."/>
            <person name="Latreille P."/>
            <person name="Courtney L."/>
            <person name="Porwollik S."/>
            <person name="Ali J."/>
            <person name="Dante M."/>
            <person name="Du F."/>
            <person name="Hou S."/>
            <person name="Layman D."/>
            <person name="Leonard S."/>
            <person name="Nguyen C."/>
            <person name="Scott K."/>
            <person name="Holmes A."/>
            <person name="Grewal N."/>
            <person name="Mulvaney E."/>
            <person name="Ryan E."/>
            <person name="Sun H."/>
            <person name="Florea L."/>
            <person name="Miller W."/>
            <person name="Stoneking T."/>
            <person name="Nhan M."/>
            <person name="Waterston R."/>
            <person name="Wilson R.K."/>
        </authorList>
    </citation>
    <scope>NUCLEOTIDE SEQUENCE [LARGE SCALE GENOMIC DNA]</scope>
    <source>
        <strain evidence="10">ATCC 700721 / MGH 78578</strain>
    </source>
</reference>
<dbReference type="KEGG" id="kpn:KPN_01497"/>
<dbReference type="Pfam" id="PF04952">
    <property type="entry name" value="AstE_AspA_hybrid"/>
    <property type="match status" value="1"/>
</dbReference>
<evidence type="ECO:0000256" key="5">
    <source>
        <dbReference type="HAMAP-Rule" id="MF_00767"/>
    </source>
</evidence>
<accession>A6T8K7</accession>
<dbReference type="HAMAP" id="MF_00767">
    <property type="entry name" value="Arg_catab_AstE"/>
    <property type="match status" value="1"/>
</dbReference>
<sequence>MIFSVKERQMEHLVNDLLHCRLQAWTFPAGIEARWLGEGILQLLPTAPWRQATILSAGVHGNETAPIELLLQLTHDLSQGRQPLTQALLIVFGNLPAIRAARRYLHNDLNRLFGGRHLAVTPGNESRRAFALEQAVQAFYRAADAAGPVNRGHLDMHTAIRGSLYRQFALLPAHAGDFSPDFYQLLQASGMDAVVRHTEAGGTFTHFTCEKFAAQSATLELGKVMPFGANDLSLFAAADAAIRAWIADAPLPPRDKAPVDYFLVEESIIKREGEFTLNLAADVENFTALPAGYEIARQAEKRWVVQARAPYILFPNAGVATGQRAGLLLRAAALRLPQPA</sequence>
<keyword evidence="3 5" id="KW-0378">Hydrolase</keyword>
<keyword evidence="2 5" id="KW-0479">Metal-binding</keyword>
<dbReference type="GO" id="GO:0019544">
    <property type="term" value="P:L-arginine catabolic process to L-glutamate"/>
    <property type="evidence" value="ECO:0007669"/>
    <property type="project" value="UniProtKB-UniRule"/>
</dbReference>
<dbReference type="Gene3D" id="3.40.630.10">
    <property type="entry name" value="Zn peptidases"/>
    <property type="match status" value="1"/>
</dbReference>
<feature type="domain" description="Succinylglutamate desuccinylase/Aspartoacylase catalytic" evidence="8">
    <location>
        <begin position="52"/>
        <end position="244"/>
    </location>
</feature>
<protein>
    <recommendedName>
        <fullName evidence="5 6">Succinylglutamate desuccinylase</fullName>
        <ecNumber evidence="5 6">3.5.1.96</ecNumber>
    </recommendedName>
</protein>
<dbReference type="PaxDb" id="272620-KPN_01497"/>
<dbReference type="GO" id="GO:0008270">
    <property type="term" value="F:zinc ion binding"/>
    <property type="evidence" value="ECO:0007669"/>
    <property type="project" value="UniProtKB-UniRule"/>
</dbReference>
<feature type="binding site" evidence="5">
    <location>
        <position position="157"/>
    </location>
    <ligand>
        <name>Zn(2+)</name>
        <dbReference type="ChEBI" id="CHEBI:29105"/>
    </ligand>
</feature>
<feature type="binding site" evidence="5">
    <location>
        <position position="60"/>
    </location>
    <ligand>
        <name>Zn(2+)</name>
        <dbReference type="ChEBI" id="CHEBI:29105"/>
    </ligand>
</feature>
<dbReference type="InterPro" id="IPR050178">
    <property type="entry name" value="AspA/AstE_fam"/>
</dbReference>
<dbReference type="GO" id="GO:0009017">
    <property type="term" value="F:succinylglutamate desuccinylase activity"/>
    <property type="evidence" value="ECO:0007669"/>
    <property type="project" value="UniProtKB-UniRule"/>
</dbReference>
<evidence type="ECO:0000256" key="2">
    <source>
        <dbReference type="ARBA" id="ARBA00022723"/>
    </source>
</evidence>
<dbReference type="UniPathway" id="UPA00185">
    <property type="reaction ID" value="UER00283"/>
</dbReference>
<dbReference type="InterPro" id="IPR007036">
    <property type="entry name" value="Aste_AspA_hybrid_dom"/>
</dbReference>
<keyword evidence="4 5" id="KW-0862">Zinc</keyword>
<evidence type="ECO:0000256" key="6">
    <source>
        <dbReference type="NCBIfam" id="TIGR03242"/>
    </source>
</evidence>
<dbReference type="PANTHER" id="PTHR15162">
    <property type="entry name" value="ASPARTOACYLASE"/>
    <property type="match status" value="1"/>
</dbReference>
<comment type="pathway">
    <text evidence="5">Amino-acid degradation; L-arginine degradation via AST pathway; L-glutamate and succinate from L-arginine: step 5/5.</text>
</comment>
<dbReference type="NCBIfam" id="TIGR03242">
    <property type="entry name" value="arg_catab_astE"/>
    <property type="match status" value="1"/>
</dbReference>
<gene>
    <name evidence="5" type="primary">astE</name>
    <name evidence="9" type="ORF">KPN_01497</name>
</gene>
<evidence type="ECO:0000256" key="1">
    <source>
        <dbReference type="ARBA" id="ARBA00022503"/>
    </source>
</evidence>
<comment type="function">
    <text evidence="5">Transforms N(2)-succinylglutamate into succinate and glutamate.</text>
</comment>
<evidence type="ECO:0000256" key="3">
    <source>
        <dbReference type="ARBA" id="ARBA00022801"/>
    </source>
</evidence>
<dbReference type="GO" id="GO:0019545">
    <property type="term" value="P:L-arginine catabolic process to succinate"/>
    <property type="evidence" value="ECO:0007669"/>
    <property type="project" value="UniProtKB-UniRule"/>
</dbReference>
<comment type="cofactor">
    <cofactor evidence="5">
        <name>Zn(2+)</name>
        <dbReference type="ChEBI" id="CHEBI:29105"/>
    </cofactor>
    <text evidence="5">Binds 1 zinc ion per subunit.</text>
</comment>
<dbReference type="SUPFAM" id="SSF53187">
    <property type="entry name" value="Zn-dependent exopeptidases"/>
    <property type="match status" value="1"/>
</dbReference>
<evidence type="ECO:0000259" key="7">
    <source>
        <dbReference type="Pfam" id="PF04952"/>
    </source>
</evidence>
<dbReference type="GO" id="GO:0016788">
    <property type="term" value="F:hydrolase activity, acting on ester bonds"/>
    <property type="evidence" value="ECO:0007669"/>
    <property type="project" value="UniProtKB-UniRule"/>
</dbReference>
<comment type="catalytic activity">
    <reaction evidence="5">
        <text>N-succinyl-L-glutamate + H2O = L-glutamate + succinate</text>
        <dbReference type="Rhea" id="RHEA:15169"/>
        <dbReference type="ChEBI" id="CHEBI:15377"/>
        <dbReference type="ChEBI" id="CHEBI:29985"/>
        <dbReference type="ChEBI" id="CHEBI:30031"/>
        <dbReference type="ChEBI" id="CHEBI:58763"/>
        <dbReference type="EC" id="3.5.1.96"/>
    </reaction>
</comment>
<feature type="domain" description="AstE/AspA barrel-sandwich hybrid" evidence="7">
    <location>
        <begin position="258"/>
        <end position="330"/>
    </location>
</feature>
<feature type="active site" evidence="5">
    <location>
        <position position="220"/>
    </location>
</feature>
<dbReference type="PANTHER" id="PTHR15162:SF7">
    <property type="entry name" value="SUCCINYLGLUTAMATE DESUCCINYLASE"/>
    <property type="match status" value="1"/>
</dbReference>
<evidence type="ECO:0000313" key="9">
    <source>
        <dbReference type="EMBL" id="ABR76928.1"/>
    </source>
</evidence>
<dbReference type="InterPro" id="IPR016681">
    <property type="entry name" value="SuccinylGlu_desuccinylase"/>
</dbReference>
<comment type="similarity">
    <text evidence="5">Belongs to the AspA/AstE family. Succinylglutamate desuccinylase subfamily.</text>
</comment>
<dbReference type="STRING" id="272620.KPN_01497"/>
<dbReference type="Pfam" id="PF24827">
    <property type="entry name" value="AstE_AspA_cat"/>
    <property type="match status" value="1"/>
</dbReference>
<feature type="binding site" evidence="5">
    <location>
        <position position="63"/>
    </location>
    <ligand>
        <name>Zn(2+)</name>
        <dbReference type="ChEBI" id="CHEBI:29105"/>
    </ligand>
</feature>
<dbReference type="InterPro" id="IPR055438">
    <property type="entry name" value="AstE_AspA_cat"/>
</dbReference>
<organism evidence="9 10">
    <name type="scientific">Klebsiella pneumoniae subsp. pneumoniae (strain ATCC 700721 / MGH 78578)</name>
    <dbReference type="NCBI Taxonomy" id="272620"/>
    <lineage>
        <taxon>Bacteria</taxon>
        <taxon>Pseudomonadati</taxon>
        <taxon>Pseudomonadota</taxon>
        <taxon>Gammaproteobacteria</taxon>
        <taxon>Enterobacterales</taxon>
        <taxon>Enterobacteriaceae</taxon>
        <taxon>Klebsiella/Raoultella group</taxon>
        <taxon>Klebsiella</taxon>
        <taxon>Klebsiella pneumoniae complex</taxon>
    </lineage>
</organism>
<dbReference type="EC" id="3.5.1.96" evidence="5 6"/>
<evidence type="ECO:0000313" key="10">
    <source>
        <dbReference type="Proteomes" id="UP000000265"/>
    </source>
</evidence>
<dbReference type="HOGENOM" id="CLU_071608_0_0_6"/>
<dbReference type="AlphaFoldDB" id="A6T8K7"/>
<proteinExistence type="inferred from homology"/>
<dbReference type="NCBIfam" id="NF003706">
    <property type="entry name" value="PRK05324.1"/>
    <property type="match status" value="1"/>
</dbReference>
<dbReference type="Proteomes" id="UP000000265">
    <property type="component" value="Chromosome"/>
</dbReference>
<reference evidence="9 10" key="2">
    <citation type="submission" date="2006-09" db="EMBL/GenBank/DDBJ databases">
        <authorList>
            <consortium name="The Klebsiella pneumonia Genome Sequencing Project"/>
            <person name="McClelland M."/>
            <person name="Sanderson E.K."/>
            <person name="Spieth J."/>
            <person name="Clifton W.S."/>
            <person name="Latreille P."/>
            <person name="Sabo A."/>
            <person name="Pepin K."/>
            <person name="Bhonagiri V."/>
            <person name="Porwollik S."/>
            <person name="Ali J."/>
            <person name="Wilson R.K."/>
        </authorList>
    </citation>
    <scope>NUCLEOTIDE SEQUENCE [LARGE SCALE GENOMIC DNA]</scope>
    <source>
        <strain evidence="10">ATCC 700721 / MGH 78578</strain>
    </source>
</reference>
<keyword evidence="1 5" id="KW-0056">Arginine metabolism</keyword>
<name>A6T8K7_KLEP7</name>
<evidence type="ECO:0000256" key="4">
    <source>
        <dbReference type="ARBA" id="ARBA00022833"/>
    </source>
</evidence>
<dbReference type="EMBL" id="CP000647">
    <property type="protein sequence ID" value="ABR76928.1"/>
    <property type="molecule type" value="Genomic_DNA"/>
</dbReference>
<dbReference type="EnsemblBacteria" id="ABR76928">
    <property type="protein sequence ID" value="ABR76928"/>
    <property type="gene ID" value="KPN_01497"/>
</dbReference>
<evidence type="ECO:0000259" key="8">
    <source>
        <dbReference type="Pfam" id="PF24827"/>
    </source>
</evidence>